<evidence type="ECO:0000313" key="2">
    <source>
        <dbReference type="EMBL" id="GGX67716.1"/>
    </source>
</evidence>
<dbReference type="Proteomes" id="UP000600865">
    <property type="component" value="Unassembled WGS sequence"/>
</dbReference>
<proteinExistence type="predicted"/>
<evidence type="ECO:0000313" key="3">
    <source>
        <dbReference type="Proteomes" id="UP000600865"/>
    </source>
</evidence>
<name>A0A918KLC1_9PROT</name>
<gene>
    <name evidence="2" type="ORF">GCM10011309_16720</name>
</gene>
<protein>
    <submittedName>
        <fullName evidence="2">Uncharacterized protein</fullName>
    </submittedName>
</protein>
<dbReference type="EMBL" id="BMYV01000002">
    <property type="protein sequence ID" value="GGX67716.1"/>
    <property type="molecule type" value="Genomic_DNA"/>
</dbReference>
<evidence type="ECO:0000256" key="1">
    <source>
        <dbReference type="SAM" id="SignalP"/>
    </source>
</evidence>
<accession>A0A918KLC1</accession>
<keyword evidence="1" id="KW-0732">Signal</keyword>
<feature type="chain" id="PRO_5037435158" evidence="1">
    <location>
        <begin position="24"/>
        <end position="260"/>
    </location>
</feature>
<organism evidence="2 3">
    <name type="scientific">Litorimonas cladophorae</name>
    <dbReference type="NCBI Taxonomy" id="1220491"/>
    <lineage>
        <taxon>Bacteria</taxon>
        <taxon>Pseudomonadati</taxon>
        <taxon>Pseudomonadota</taxon>
        <taxon>Alphaproteobacteria</taxon>
        <taxon>Maricaulales</taxon>
        <taxon>Robiginitomaculaceae</taxon>
    </lineage>
</organism>
<dbReference type="AlphaFoldDB" id="A0A918KLC1"/>
<feature type="signal peptide" evidence="1">
    <location>
        <begin position="1"/>
        <end position="23"/>
    </location>
</feature>
<comment type="caution">
    <text evidence="2">The sequence shown here is derived from an EMBL/GenBank/DDBJ whole genome shotgun (WGS) entry which is preliminary data.</text>
</comment>
<dbReference type="RefSeq" id="WP_189584271.1">
    <property type="nucleotide sequence ID" value="NZ_BMYV01000002.1"/>
</dbReference>
<keyword evidence="3" id="KW-1185">Reference proteome</keyword>
<reference evidence="2 3" key="1">
    <citation type="journal article" date="2014" name="Int. J. Syst. Evol. Microbiol.">
        <title>Complete genome sequence of Corynebacterium casei LMG S-19264T (=DSM 44701T), isolated from a smear-ripened cheese.</title>
        <authorList>
            <consortium name="US DOE Joint Genome Institute (JGI-PGF)"/>
            <person name="Walter F."/>
            <person name="Albersmeier A."/>
            <person name="Kalinowski J."/>
            <person name="Ruckert C."/>
        </authorList>
    </citation>
    <scope>NUCLEOTIDE SEQUENCE [LARGE SCALE GENOMIC DNA]</scope>
    <source>
        <strain evidence="2 3">KCTC 23968</strain>
    </source>
</reference>
<sequence>MLNRLISISVFIALLCAASSATAQDYVEERAEAVRRGLLLYEFDSSAWVATDALRDKKSAWKLYTETAKPKGWVTTEVGKGRLMTSFVAELNGEIVSVFDAVTKGRKVKKKTTYPLGRALTDQEALQLQAKAALPLSQIEPCRDLLPMNTIAIPTGQADEVFVYLMSSTQKSNEIVFGRHYRFKIRGDQLVETVKFSNSCLTIPKAPNGVGAVVSHVLTPYPQEHHVFAALSHDLPVYVTTPKTGTLWRIKDQKITAVER</sequence>